<dbReference type="Proteomes" id="UP000319143">
    <property type="component" value="Unassembled WGS sequence"/>
</dbReference>
<keyword evidence="1" id="KW-0732">Signal</keyword>
<evidence type="ECO:0000259" key="2">
    <source>
        <dbReference type="PROSITE" id="PS51352"/>
    </source>
</evidence>
<feature type="signal peptide" evidence="1">
    <location>
        <begin position="1"/>
        <end position="22"/>
    </location>
</feature>
<keyword evidence="4" id="KW-1185">Reference proteome</keyword>
<comment type="caution">
    <text evidence="3">The sequence shown here is derived from an EMBL/GenBank/DDBJ whole genome shotgun (WGS) entry which is preliminary data.</text>
</comment>
<dbReference type="PANTHER" id="PTHR42852:SF17">
    <property type="entry name" value="THIOREDOXIN-LIKE PROTEIN HI_1115"/>
    <property type="match status" value="1"/>
</dbReference>
<dbReference type="OrthoDB" id="261881at2"/>
<dbReference type="SUPFAM" id="SSF52833">
    <property type="entry name" value="Thioredoxin-like"/>
    <property type="match status" value="1"/>
</dbReference>
<reference evidence="3 4" key="1">
    <citation type="submission" date="2019-02" db="EMBL/GenBank/DDBJ databases">
        <title>Deep-cultivation of Planctomycetes and their phenomic and genomic characterization uncovers novel biology.</title>
        <authorList>
            <person name="Wiegand S."/>
            <person name="Jogler M."/>
            <person name="Boedeker C."/>
            <person name="Pinto D."/>
            <person name="Vollmers J."/>
            <person name="Rivas-Marin E."/>
            <person name="Kohn T."/>
            <person name="Peeters S.H."/>
            <person name="Heuer A."/>
            <person name="Rast P."/>
            <person name="Oberbeckmann S."/>
            <person name="Bunk B."/>
            <person name="Jeske O."/>
            <person name="Meyerdierks A."/>
            <person name="Storesund J.E."/>
            <person name="Kallscheuer N."/>
            <person name="Luecker S."/>
            <person name="Lage O.M."/>
            <person name="Pohl T."/>
            <person name="Merkel B.J."/>
            <person name="Hornburger P."/>
            <person name="Mueller R.-W."/>
            <person name="Bruemmer F."/>
            <person name="Labrenz M."/>
            <person name="Spormann A.M."/>
            <person name="Op Den Camp H."/>
            <person name="Overmann J."/>
            <person name="Amann R."/>
            <person name="Jetten M.S.M."/>
            <person name="Mascher T."/>
            <person name="Medema M.H."/>
            <person name="Devos D.P."/>
            <person name="Kaster A.-K."/>
            <person name="Ovreas L."/>
            <person name="Rohde M."/>
            <person name="Galperin M.Y."/>
            <person name="Jogler C."/>
        </authorList>
    </citation>
    <scope>NUCLEOTIDE SEQUENCE [LARGE SCALE GENOMIC DNA]</scope>
    <source>
        <strain evidence="3 4">Poly41</strain>
    </source>
</reference>
<evidence type="ECO:0000313" key="4">
    <source>
        <dbReference type="Proteomes" id="UP000319143"/>
    </source>
</evidence>
<accession>A0A5C6CZY9</accession>
<feature type="chain" id="PRO_5023023099" evidence="1">
    <location>
        <begin position="23"/>
        <end position="424"/>
    </location>
</feature>
<dbReference type="RefSeq" id="WP_146531410.1">
    <property type="nucleotide sequence ID" value="NZ_SJPV01000024.1"/>
</dbReference>
<dbReference type="InterPro" id="IPR036249">
    <property type="entry name" value="Thioredoxin-like_sf"/>
</dbReference>
<dbReference type="Pfam" id="PF09865">
    <property type="entry name" value="DUF2092"/>
    <property type="match status" value="1"/>
</dbReference>
<dbReference type="PROSITE" id="PS51352">
    <property type="entry name" value="THIOREDOXIN_2"/>
    <property type="match status" value="1"/>
</dbReference>
<feature type="domain" description="Thioredoxin" evidence="2">
    <location>
        <begin position="269"/>
        <end position="410"/>
    </location>
</feature>
<dbReference type="AlphaFoldDB" id="A0A5C6CZY9"/>
<dbReference type="PANTHER" id="PTHR42852">
    <property type="entry name" value="THIOL:DISULFIDE INTERCHANGE PROTEIN DSBE"/>
    <property type="match status" value="1"/>
</dbReference>
<dbReference type="InterPro" id="IPR050553">
    <property type="entry name" value="Thioredoxin_ResA/DsbE_sf"/>
</dbReference>
<dbReference type="InterPro" id="IPR000866">
    <property type="entry name" value="AhpC/TSA"/>
</dbReference>
<dbReference type="Gene3D" id="3.40.30.10">
    <property type="entry name" value="Glutaredoxin"/>
    <property type="match status" value="1"/>
</dbReference>
<dbReference type="CDD" id="cd02966">
    <property type="entry name" value="TlpA_like_family"/>
    <property type="match status" value="1"/>
</dbReference>
<gene>
    <name evidence="3" type="primary">resA_7</name>
    <name evidence="3" type="ORF">Poly41_67500</name>
</gene>
<dbReference type="Pfam" id="PF00578">
    <property type="entry name" value="AhpC-TSA"/>
    <property type="match status" value="1"/>
</dbReference>
<evidence type="ECO:0000256" key="1">
    <source>
        <dbReference type="SAM" id="SignalP"/>
    </source>
</evidence>
<name>A0A5C6CZY9_9BACT</name>
<dbReference type="InterPro" id="IPR013766">
    <property type="entry name" value="Thioredoxin_domain"/>
</dbReference>
<sequence length="424" mass="47815" precursor="true">MIVKRVLLAVLIYAALWSPAVAQSETSSEPISVDPDVHKLDLISQRMEAYMSAMPTFEVETKARWTLDRDNRKVRDSRCSLKVRHPSSFHLRVGSEAVGDAWLDCVSDGKTITRLYRTKELDIFSKHEGGLKEILDDAMTYSSVKGSGLDLLVRPDLHSHLMTSVTQVKDLGEELLGGQRAHHFSAMWYDDSQVDLWIAAEREPLLLRWQRRRKLDLGDDQPREVKIDCNLTWTPHADLPDEFADISIPAEAAQVSDIQHYLMEGRTTELLGQPAPRIDLKMLSGKSWQLSQHRDQHFVVLFFFASWAAPSTNGMPAVLRFVEEYEQQGVVFYAIDVGEDAGSVRTFVEKQEYTHPVVLDPKQQATAAYRITSLPVTVLIGKNGTVQAVHVGTSPEERKLIRADMEALVAGKQLVTAEQQQEQQ</sequence>
<organism evidence="3 4">
    <name type="scientific">Novipirellula artificiosorum</name>
    <dbReference type="NCBI Taxonomy" id="2528016"/>
    <lineage>
        <taxon>Bacteria</taxon>
        <taxon>Pseudomonadati</taxon>
        <taxon>Planctomycetota</taxon>
        <taxon>Planctomycetia</taxon>
        <taxon>Pirellulales</taxon>
        <taxon>Pirellulaceae</taxon>
        <taxon>Novipirellula</taxon>
    </lineage>
</organism>
<dbReference type="InterPro" id="IPR019207">
    <property type="entry name" value="DUF2092"/>
</dbReference>
<protein>
    <submittedName>
        <fullName evidence="3">Thiol-disulfide oxidoreductase ResA</fullName>
    </submittedName>
</protein>
<dbReference type="GO" id="GO:0016209">
    <property type="term" value="F:antioxidant activity"/>
    <property type="evidence" value="ECO:0007669"/>
    <property type="project" value="InterPro"/>
</dbReference>
<dbReference type="GO" id="GO:0016491">
    <property type="term" value="F:oxidoreductase activity"/>
    <property type="evidence" value="ECO:0007669"/>
    <property type="project" value="InterPro"/>
</dbReference>
<proteinExistence type="predicted"/>
<evidence type="ECO:0000313" key="3">
    <source>
        <dbReference type="EMBL" id="TWU29051.1"/>
    </source>
</evidence>
<dbReference type="EMBL" id="SJPV01000024">
    <property type="protein sequence ID" value="TWU29051.1"/>
    <property type="molecule type" value="Genomic_DNA"/>
</dbReference>